<dbReference type="OrthoDB" id="10927at2759"/>
<name>A0A2V3ITP9_9FLOR</name>
<evidence type="ECO:0000313" key="4">
    <source>
        <dbReference type="Proteomes" id="UP000247409"/>
    </source>
</evidence>
<comment type="caution">
    <text evidence="3">The sequence shown here is derived from an EMBL/GenBank/DDBJ whole genome shotgun (WGS) entry which is preliminary data.</text>
</comment>
<organism evidence="3 4">
    <name type="scientific">Gracilariopsis chorda</name>
    <dbReference type="NCBI Taxonomy" id="448386"/>
    <lineage>
        <taxon>Eukaryota</taxon>
        <taxon>Rhodophyta</taxon>
        <taxon>Florideophyceae</taxon>
        <taxon>Rhodymeniophycidae</taxon>
        <taxon>Gracilariales</taxon>
        <taxon>Gracilariaceae</taxon>
        <taxon>Gracilariopsis</taxon>
    </lineage>
</organism>
<feature type="region of interest" description="Disordered" evidence="1">
    <location>
        <begin position="1"/>
        <end position="26"/>
    </location>
</feature>
<evidence type="ECO:0000313" key="3">
    <source>
        <dbReference type="EMBL" id="PXF45495.1"/>
    </source>
</evidence>
<evidence type="ECO:0000256" key="2">
    <source>
        <dbReference type="SAM" id="Phobius"/>
    </source>
</evidence>
<protein>
    <submittedName>
        <fullName evidence="3">Uncharacterized protein</fullName>
    </submittedName>
</protein>
<proteinExistence type="predicted"/>
<feature type="transmembrane region" description="Helical" evidence="2">
    <location>
        <begin position="45"/>
        <end position="67"/>
    </location>
</feature>
<keyword evidence="2" id="KW-0812">Transmembrane</keyword>
<keyword evidence="4" id="KW-1185">Reference proteome</keyword>
<dbReference type="Proteomes" id="UP000247409">
    <property type="component" value="Unassembled WGS sequence"/>
</dbReference>
<feature type="compositionally biased region" description="Polar residues" evidence="1">
    <location>
        <begin position="1"/>
        <end position="11"/>
    </location>
</feature>
<keyword evidence="2" id="KW-0472">Membrane</keyword>
<reference evidence="3 4" key="1">
    <citation type="journal article" date="2018" name="Mol. Biol. Evol.">
        <title>Analysis of the draft genome of the red seaweed Gracilariopsis chorda provides insights into genome size evolution in Rhodophyta.</title>
        <authorList>
            <person name="Lee J."/>
            <person name="Yang E.C."/>
            <person name="Graf L."/>
            <person name="Yang J.H."/>
            <person name="Qiu H."/>
            <person name="Zel Zion U."/>
            <person name="Chan C.X."/>
            <person name="Stephens T.G."/>
            <person name="Weber A.P.M."/>
            <person name="Boo G.H."/>
            <person name="Boo S.M."/>
            <person name="Kim K.M."/>
            <person name="Shin Y."/>
            <person name="Jung M."/>
            <person name="Lee S.J."/>
            <person name="Yim H.S."/>
            <person name="Lee J.H."/>
            <person name="Bhattacharya D."/>
            <person name="Yoon H.S."/>
        </authorList>
    </citation>
    <scope>NUCLEOTIDE SEQUENCE [LARGE SCALE GENOMIC DNA]</scope>
    <source>
        <strain evidence="3 4">SKKU-2015</strain>
        <tissue evidence="3">Whole body</tissue>
    </source>
</reference>
<gene>
    <name evidence="3" type="ORF">BWQ96_04793</name>
</gene>
<dbReference type="EMBL" id="NBIV01000060">
    <property type="protein sequence ID" value="PXF45495.1"/>
    <property type="molecule type" value="Genomic_DNA"/>
</dbReference>
<sequence>MSSVGYNSIPQNPAPGNVTAASPLKHGSRNQANGRFSFPSVGRKLLSLLTIAAALVAVIFLVNNYVLELPRFSYHESRLVPRLSTSRNSNPFHFDAVHSHLYSDRKFSHWKARSSVSLLHSAIRSNICEVDSVTQEAVPTRDCSVGLWCRARLVVTKNDAGITVQAGYYIYTKRSKTMPITAQTKKRVKAVTPNEATKWAETLLEQLGTKLGEVDCNVSVSMIADAIMETKDVVASCSNTDDSLCSELVTLRECSCQVESVIEQSCYGFLTSDAQVGSFADLQGGCPEAKFMYNRIGVPLPYCSFTCPSDPSVIHTFDAEFHVQGGNHMTTPISREETQEALAVSIRPAYEKLFLPLPPCDHAPPFLDNYGALMHDIYSDSVMAEPEFFSNLTAELRLTYNYVYFLSQGTSRQDYINSVCSKLP</sequence>
<evidence type="ECO:0000256" key="1">
    <source>
        <dbReference type="SAM" id="MobiDB-lite"/>
    </source>
</evidence>
<keyword evidence="2" id="KW-1133">Transmembrane helix</keyword>
<accession>A0A2V3ITP9</accession>
<dbReference type="AlphaFoldDB" id="A0A2V3ITP9"/>